<dbReference type="RefSeq" id="WP_092121048.1">
    <property type="nucleotide sequence ID" value="NZ_FMXO01000011.1"/>
</dbReference>
<accession>A0A1G6DCS0</accession>
<dbReference type="SUPFAM" id="SSF53218">
    <property type="entry name" value="Molybdenum cofactor biosynthesis proteins"/>
    <property type="match status" value="1"/>
</dbReference>
<dbReference type="PANTHER" id="PTHR13939">
    <property type="entry name" value="NICOTINAMIDE-NUCLEOTIDE AMIDOHYDROLASE PNCC"/>
    <property type="match status" value="1"/>
</dbReference>
<dbReference type="Gene3D" id="3.40.980.10">
    <property type="entry name" value="MoaB/Mog-like domain"/>
    <property type="match status" value="1"/>
</dbReference>
<gene>
    <name evidence="2" type="ORF">SAMN05660653_02061</name>
</gene>
<proteinExistence type="predicted"/>
<dbReference type="Pfam" id="PF00994">
    <property type="entry name" value="MoCF_biosynth"/>
    <property type="match status" value="1"/>
</dbReference>
<dbReference type="InterPro" id="IPR036425">
    <property type="entry name" value="MoaB/Mog-like_dom_sf"/>
</dbReference>
<protein>
    <submittedName>
        <fullName evidence="2">Molybdenum cofactor synthesis domain-containing protein</fullName>
    </submittedName>
</protein>
<evidence type="ECO:0000313" key="2">
    <source>
        <dbReference type="EMBL" id="SDB42921.1"/>
    </source>
</evidence>
<name>A0A1G6DCS0_9BACT</name>
<organism evidence="2 3">
    <name type="scientific">Desulfonatronum thiosulfatophilum</name>
    <dbReference type="NCBI Taxonomy" id="617002"/>
    <lineage>
        <taxon>Bacteria</taxon>
        <taxon>Pseudomonadati</taxon>
        <taxon>Thermodesulfobacteriota</taxon>
        <taxon>Desulfovibrionia</taxon>
        <taxon>Desulfovibrionales</taxon>
        <taxon>Desulfonatronaceae</taxon>
        <taxon>Desulfonatronum</taxon>
    </lineage>
</organism>
<dbReference type="Proteomes" id="UP000198771">
    <property type="component" value="Unassembled WGS sequence"/>
</dbReference>
<sequence>MIDDTNTVRPGVAEILSIGNELLDGSIQDGNSYWLISRVMKLGGVVARVSILPDDMDVIAQEVQEALNRTVGKAPDVLFVSGGLGPTMDDLTLGAVAKGLGLPLEMHAKAREMVRQGFDALAARGSVEQGGLNPAREKMAMLPRGAIALRNPAGTAPGVLVEREGRSVVCFPGVPGELQQIFQTSLQPFLAKIFPEQAFAQHALWIGCNDESVLAPHLEWFQKRYPDIHVKARSGLFDENPKLKFVFSLGGQKKREVEDALDRALHDLTVRLEEYSYHVTSATDGSE</sequence>
<feature type="domain" description="MoaB/Mog" evidence="1">
    <location>
        <begin position="14"/>
        <end position="192"/>
    </location>
</feature>
<evidence type="ECO:0000313" key="3">
    <source>
        <dbReference type="Proteomes" id="UP000198771"/>
    </source>
</evidence>
<evidence type="ECO:0000259" key="1">
    <source>
        <dbReference type="SMART" id="SM00852"/>
    </source>
</evidence>
<dbReference type="OrthoDB" id="9801454at2"/>
<dbReference type="InterPro" id="IPR050101">
    <property type="entry name" value="CinA"/>
</dbReference>
<dbReference type="AlphaFoldDB" id="A0A1G6DCS0"/>
<keyword evidence="3" id="KW-1185">Reference proteome</keyword>
<dbReference type="InterPro" id="IPR001453">
    <property type="entry name" value="MoaB/Mog_dom"/>
</dbReference>
<dbReference type="PANTHER" id="PTHR13939:SF0">
    <property type="entry name" value="NMN AMIDOHYDROLASE-LIKE PROTEIN YFAY"/>
    <property type="match status" value="1"/>
</dbReference>
<reference evidence="2 3" key="1">
    <citation type="submission" date="2016-10" db="EMBL/GenBank/DDBJ databases">
        <authorList>
            <person name="de Groot N.N."/>
        </authorList>
    </citation>
    <scope>NUCLEOTIDE SEQUENCE [LARGE SCALE GENOMIC DNA]</scope>
    <source>
        <strain evidence="2 3">ASO4-2</strain>
    </source>
</reference>
<dbReference type="SMART" id="SM00852">
    <property type="entry name" value="MoCF_biosynth"/>
    <property type="match status" value="1"/>
</dbReference>
<dbReference type="STRING" id="617002.SAMN05660653_02061"/>
<dbReference type="CDD" id="cd00885">
    <property type="entry name" value="cinA"/>
    <property type="match status" value="1"/>
</dbReference>
<dbReference type="EMBL" id="FMXO01000011">
    <property type="protein sequence ID" value="SDB42921.1"/>
    <property type="molecule type" value="Genomic_DNA"/>
</dbReference>